<evidence type="ECO:0000256" key="1">
    <source>
        <dbReference type="SAM" id="SignalP"/>
    </source>
</evidence>
<reference evidence="2 3" key="1">
    <citation type="submission" date="2021-04" db="EMBL/GenBank/DDBJ databases">
        <authorList>
            <person name="Huq M.A."/>
        </authorList>
    </citation>
    <scope>NUCLEOTIDE SEQUENCE [LARGE SCALE GENOMIC DNA]</scope>
    <source>
        <strain evidence="2 3">MAH-13</strain>
    </source>
</reference>
<feature type="chain" id="PRO_5046149789" evidence="1">
    <location>
        <begin position="22"/>
        <end position="114"/>
    </location>
</feature>
<dbReference type="EMBL" id="JAGJRS010000030">
    <property type="protein sequence ID" value="MBP1475410.1"/>
    <property type="molecule type" value="Genomic_DNA"/>
</dbReference>
<dbReference type="Proteomes" id="UP000823790">
    <property type="component" value="Unassembled WGS sequence"/>
</dbReference>
<dbReference type="Gene3D" id="2.40.50.320">
    <property type="entry name" value="Copper binding periplasmic protein CusF"/>
    <property type="match status" value="1"/>
</dbReference>
<feature type="signal peptide" evidence="1">
    <location>
        <begin position="1"/>
        <end position="21"/>
    </location>
</feature>
<gene>
    <name evidence="2" type="ORF">J7I44_13940</name>
</gene>
<evidence type="ECO:0000313" key="3">
    <source>
        <dbReference type="Proteomes" id="UP000823790"/>
    </source>
</evidence>
<dbReference type="RefSeq" id="WP_209622059.1">
    <property type="nucleotide sequence ID" value="NZ_JAGJRS010000030.1"/>
</dbReference>
<accession>A0ABS4DQS4</accession>
<comment type="caution">
    <text evidence="2">The sequence shown here is derived from an EMBL/GenBank/DDBJ whole genome shotgun (WGS) entry which is preliminary data.</text>
</comment>
<protein>
    <submittedName>
        <fullName evidence="2">Copper-binding protein</fullName>
    </submittedName>
</protein>
<proteinExistence type="predicted"/>
<evidence type="ECO:0000313" key="2">
    <source>
        <dbReference type="EMBL" id="MBP1475410.1"/>
    </source>
</evidence>
<dbReference type="InterPro" id="IPR042230">
    <property type="entry name" value="CusF_sf"/>
</dbReference>
<keyword evidence="3" id="KW-1185">Reference proteome</keyword>
<organism evidence="2 3">
    <name type="scientific">Frateuria flava</name>
    <dbReference type="NCBI Taxonomy" id="2821489"/>
    <lineage>
        <taxon>Bacteria</taxon>
        <taxon>Pseudomonadati</taxon>
        <taxon>Pseudomonadota</taxon>
        <taxon>Gammaproteobacteria</taxon>
        <taxon>Lysobacterales</taxon>
        <taxon>Rhodanobacteraceae</taxon>
        <taxon>Frateuria</taxon>
    </lineage>
</organism>
<dbReference type="Pfam" id="PF11604">
    <property type="entry name" value="CusF_Ec"/>
    <property type="match status" value="1"/>
</dbReference>
<name>A0ABS4DQS4_9GAMM</name>
<sequence length="114" mass="12007">MKTKALALVLVGTLAAAPTFASPPQMDPNMPGMQHTAKPTEAQGVGIIKGIDLKQGTITLQHQAIPAIGWPAMTMPFHATPDVLKQAKVGDKVQFTLHPDGMNSMVSAIKPARS</sequence>
<dbReference type="InterPro" id="IPR021647">
    <property type="entry name" value="CusF_Ec"/>
</dbReference>
<keyword evidence="1" id="KW-0732">Signal</keyword>